<evidence type="ECO:0000313" key="2">
    <source>
        <dbReference type="Proteomes" id="UP000595806"/>
    </source>
</evidence>
<dbReference type="EMBL" id="MW358930">
    <property type="protein sequence ID" value="QQK88431.1"/>
    <property type="molecule type" value="Genomic_DNA"/>
</dbReference>
<protein>
    <submittedName>
        <fullName evidence="1">Uncharacterized protein</fullName>
    </submittedName>
</protein>
<dbReference type="Proteomes" id="UP000595806">
    <property type="component" value="Segment"/>
</dbReference>
<evidence type="ECO:0000313" key="1">
    <source>
        <dbReference type="EMBL" id="QQK88431.1"/>
    </source>
</evidence>
<proteinExistence type="predicted"/>
<accession>A0A7T6ZM69</accession>
<keyword evidence="2" id="KW-1185">Reference proteome</keyword>
<organism evidence="1 2">
    <name type="scientific">Providencia phage PSTRCR_114</name>
    <dbReference type="NCBI Taxonomy" id="2800824"/>
    <lineage>
        <taxon>Viruses</taxon>
        <taxon>Duplodnaviria</taxon>
        <taxon>Heunggongvirae</taxon>
        <taxon>Uroviricota</taxon>
        <taxon>Caudoviricetes</taxon>
        <taxon>Autographivirales</taxon>
        <taxon>Autoscriptoviridae</taxon>
        <taxon>Slopekvirinae</taxon>
        <taxon>Kakivirus</taxon>
        <taxon>Kakivirus PSTRCR114</taxon>
    </lineage>
</organism>
<name>A0A7T6ZM69_9CAUD</name>
<reference evidence="1 2" key="1">
    <citation type="submission" date="2020-12" db="EMBL/GenBank/DDBJ databases">
        <authorList>
            <person name="Rakov C."/>
            <person name="Alkalay-Oren S."/>
            <person name="Coppenhagen-Glazer S."/>
            <person name="Hazan R."/>
        </authorList>
    </citation>
    <scope>NUCLEOTIDE SEQUENCE [LARGE SCALE GENOMIC DNA]</scope>
</reference>
<sequence>MATLHKQMNMLRCLSLDLDVDSGSYHSAYNSLGLFSKLYGIDLDKVKEDLLKVSDIQGAVKTIQEKPTQEVDLIILHNTYVHLTALSGCIYTKPEDFDPVHTLACINDCLVFILVMQELHDC</sequence>